<evidence type="ECO:0000313" key="6">
    <source>
        <dbReference type="Proteomes" id="UP000198414"/>
    </source>
</evidence>
<dbReference type="Gene3D" id="2.70.70.10">
    <property type="entry name" value="Glucose Permease (Domain IIA)"/>
    <property type="match status" value="1"/>
</dbReference>
<dbReference type="OrthoDB" id="2137849at2"/>
<reference evidence="5 6" key="1">
    <citation type="submission" date="2015-11" db="EMBL/GenBank/DDBJ databases">
        <title>Draft genome sequences of new species of the genus Lactobacillus isolated from orchardgrass silage.</title>
        <authorList>
            <person name="Tohno M."/>
            <person name="Tanizawa Y."/>
            <person name="Arita M."/>
        </authorList>
    </citation>
    <scope>NUCLEOTIDE SEQUENCE [LARGE SCALE GENOMIC DNA]</scope>
    <source>
        <strain evidence="5 6">IWT25</strain>
    </source>
</reference>
<dbReference type="RefSeq" id="WP_089121750.1">
    <property type="nucleotide sequence ID" value="NZ_BCMI01000027.1"/>
</dbReference>
<dbReference type="InterPro" id="IPR013491">
    <property type="entry name" value="Tape_meas_N"/>
</dbReference>
<feature type="domain" description="M23ase beta-sheet core" evidence="2">
    <location>
        <begin position="1309"/>
        <end position="1403"/>
    </location>
</feature>
<accession>A0A1Z5IYU1</accession>
<dbReference type="Proteomes" id="UP000198414">
    <property type="component" value="Unassembled WGS sequence"/>
</dbReference>
<dbReference type="Pfam" id="PF20155">
    <property type="entry name" value="TMP_3"/>
    <property type="match status" value="1"/>
</dbReference>
<feature type="compositionally biased region" description="Basic and acidic residues" evidence="1">
    <location>
        <begin position="734"/>
        <end position="760"/>
    </location>
</feature>
<dbReference type="CDD" id="cd12797">
    <property type="entry name" value="M23_peptidase"/>
    <property type="match status" value="1"/>
</dbReference>
<dbReference type="Pfam" id="PF01551">
    <property type="entry name" value="Peptidase_M23"/>
    <property type="match status" value="1"/>
</dbReference>
<dbReference type="InterPro" id="IPR050570">
    <property type="entry name" value="Cell_wall_metabolism_enzyme"/>
</dbReference>
<sequence length="1760" mass="188818">MAADGTIKIDLLLNDGKYRDDIRADNRLAKDFGKGAGEQLDRSFKANADKVNQQAKSTHEKVKQTFSNDVHQQVKLEDSQAKAQANDYKRMLNEMPKDVRTKLTTEAKEQGIRNFDELLRKLPARQQVELLTKVQKGQTINFEQELKKMPRSIVTKVRLDKGTASAGLTDLKEKASQVEGKFTHLKTVIGGTFIGGVAANGVQQIAGFLSGLVGDAAAASDAIFKFRSTMKLAKIPKAEIASDTKEVQKYANQTVYELGDVSNTTAQLAANGVKGYMKLTEAAGNLNAQAGGNANTFKSVAMMLTQTAGAGKLTTENWNQLADAIPGASGVLQKAMKKNGAYTGNFRDAMAAGKISSDEFNKAIMQLGMNDGAKKAAKSTTTFEGAWGNLEATVVTKMQNMINAIGKKDMTDAINAVGDAASKLGDALIKTILWMKDNKQVVKGFALALGGLFATKKILDFILYMSKARKALLEFKAVDSVTSVFGGHGKSAAVKTVGTTAEADLGTDAVAATATKSSGFFSKISSSKLIGFGKGIGGKLLAGIGIAISAFDLFKGLTSKKSDKRYKNIGKGAGGLIGAGIGFAIAGPPGAAIGSAIGSVVGGAVGKATKKFAKGWNSWSKGYKPHGFIAKIGFDFHEGAHRLNNWIAGVEKHHHVIGFAIRMLEGWRKVVMEPAKLFGRTLKLGTANAWDVVKGLSKHNWSSILKSLGKNFKTWYKGIGSDIGNIWDSFTHNRKTEKEPNHRKEPDKKQPAKRESTRDAIDKVATTHVSKRDITNVTAMTSAIKSYTGALRGLKSSIKNNDPTHELNSMNNRLDKSIKSWNKLASPIKKMGDAFKTLASFSRTMNKNDAFAELNHDLPKLQRTLKDSKVGQYIKNISGDIKNSKISQNMKAVTKSLSKDIGTWKNIAKPIKAISGSFDSLKKSMKSLSGKNDPFSSLDKHIRTLNHDLKKYDIGKAIRSLVSKVNSATKNLKSVNKFNSSIRSIGTAINSAQKAISRFTTTIKHNWKSAWNSLDNTANSSLKSVSHKISKRLDDIHDTMSSGESHIRKGWHSFWNGLNDFTGSVLGDIRSTTHKGMKKIIGTINDAISGVDKVISKFGGKSETISLIKYATGTGVGGGVRRPITQPTFAMLNDGFDSPETGNREIVALPNGGAFSPSERNWTGILPAGAEVLNARESAPFLGGMSHYASGTGFLSGFNMSKQMEKLFDKLSGGMKSIASAAQGFAKNPRKSFDSMVKTPNQTGAGMNALSRSMIKPAKKQGETWWGEVWNQITSAMQSGDGSSAGGNWRHNPGMPLTNGFGASRSFGSHDGNDFAGPLGSPILAMHGGTVTRTGKPVWDYRDLGDVITVKSDDGYQEIYQEFGGLGNIKVKVGDHIKTGQRIATLGRLNGSGTGPHVHVGLAHGSLWDHGGSSTHGWLDITKMHGKSSGNDSDSKKKDKGPKVSSGLGKLVKSELGPGVFKWVQKHLAPLFSDDGGSIGSFGLSGSTMSRAKTLASALKKLYPSATRNGIAAILGNWSFESGLNPGIQNSIGASGLGQWLSGRFSNLQRFAKRHGKSWKDPSAQLEFALRGEGSDSAIFRRIVSGHGSVASLANAFSSEWERGGFNASHVAGAQRVAAALHSNGGWNVPGMLNIFGEKGQDEVVVNPKKDTAEPLILQAIAARIKESPNGLFAKASNVVKTSKQQSIRDTANVAHNVATPRIVVDQRENSVDLSKIEKLLEANNRKNNTVKVDLDGKKISKNTDKHQAQEYFRQAYALG</sequence>
<evidence type="ECO:0000259" key="4">
    <source>
        <dbReference type="Pfam" id="PF20155"/>
    </source>
</evidence>
<evidence type="ECO:0000256" key="1">
    <source>
        <dbReference type="SAM" id="MobiDB-lite"/>
    </source>
</evidence>
<dbReference type="Pfam" id="PF18013">
    <property type="entry name" value="Phage_lysozyme2"/>
    <property type="match status" value="1"/>
</dbReference>
<feature type="region of interest" description="Disordered" evidence="1">
    <location>
        <begin position="733"/>
        <end position="760"/>
    </location>
</feature>
<dbReference type="PANTHER" id="PTHR21666:SF270">
    <property type="entry name" value="MUREIN HYDROLASE ACTIVATOR ENVC"/>
    <property type="match status" value="1"/>
</dbReference>
<dbReference type="InterPro" id="IPR016047">
    <property type="entry name" value="M23ase_b-sheet_dom"/>
</dbReference>
<dbReference type="GO" id="GO:0004222">
    <property type="term" value="F:metalloendopeptidase activity"/>
    <property type="evidence" value="ECO:0007669"/>
    <property type="project" value="TreeGrafter"/>
</dbReference>
<gene>
    <name evidence="5" type="ORF">IWT25_02153</name>
</gene>
<comment type="caution">
    <text evidence="5">The sequence shown here is derived from an EMBL/GenBank/DDBJ whole genome shotgun (WGS) entry which is preliminary data.</text>
</comment>
<feature type="domain" description="Tape measure protein N-terminal" evidence="4">
    <location>
        <begin position="216"/>
        <end position="397"/>
    </location>
</feature>
<dbReference type="InterPro" id="IPR041219">
    <property type="entry name" value="Phage_lysozyme2"/>
</dbReference>
<evidence type="ECO:0000313" key="5">
    <source>
        <dbReference type="EMBL" id="GAX06806.1"/>
    </source>
</evidence>
<evidence type="ECO:0000259" key="3">
    <source>
        <dbReference type="Pfam" id="PF18013"/>
    </source>
</evidence>
<name>A0A1Z5IYU1_9LACO</name>
<dbReference type="Gene3D" id="1.20.120.20">
    <property type="entry name" value="Apolipoprotein"/>
    <property type="match status" value="1"/>
</dbReference>
<proteinExistence type="predicted"/>
<feature type="region of interest" description="Disordered" evidence="1">
    <location>
        <begin position="1420"/>
        <end position="1450"/>
    </location>
</feature>
<feature type="domain" description="Phage tail lysozyme" evidence="3">
    <location>
        <begin position="1492"/>
        <end position="1618"/>
    </location>
</feature>
<dbReference type="PANTHER" id="PTHR21666">
    <property type="entry name" value="PEPTIDASE-RELATED"/>
    <property type="match status" value="1"/>
</dbReference>
<organism evidence="5 6">
    <name type="scientific">Secundilactobacillus pentosiphilus</name>
    <dbReference type="NCBI Taxonomy" id="1714682"/>
    <lineage>
        <taxon>Bacteria</taxon>
        <taxon>Bacillati</taxon>
        <taxon>Bacillota</taxon>
        <taxon>Bacilli</taxon>
        <taxon>Lactobacillales</taxon>
        <taxon>Lactobacillaceae</taxon>
        <taxon>Secundilactobacillus</taxon>
    </lineage>
</organism>
<dbReference type="NCBIfam" id="TIGR02675">
    <property type="entry name" value="tape_meas_nterm"/>
    <property type="match status" value="1"/>
</dbReference>
<evidence type="ECO:0000259" key="2">
    <source>
        <dbReference type="Pfam" id="PF01551"/>
    </source>
</evidence>
<protein>
    <submittedName>
        <fullName evidence="5">Peptidase M23</fullName>
    </submittedName>
</protein>
<dbReference type="EMBL" id="BCMI01000027">
    <property type="protein sequence ID" value="GAX06806.1"/>
    <property type="molecule type" value="Genomic_DNA"/>
</dbReference>
<dbReference type="Gene3D" id="1.10.530.10">
    <property type="match status" value="1"/>
</dbReference>
<dbReference type="InterPro" id="IPR011055">
    <property type="entry name" value="Dup_hybrid_motif"/>
</dbReference>
<dbReference type="SUPFAM" id="SSF51261">
    <property type="entry name" value="Duplicated hybrid motif"/>
    <property type="match status" value="1"/>
</dbReference>